<reference evidence="3 4" key="1">
    <citation type="submission" date="2018-02" db="EMBL/GenBank/DDBJ databases">
        <title>Solimicrobium silvestre gen. nov., sp. nov., isolated from alpine forest soil.</title>
        <authorList>
            <person name="Margesin R."/>
            <person name="Albuquerque L."/>
            <person name="Zhang D.-C."/>
            <person name="Froufe H.J.C."/>
            <person name="Severino R."/>
            <person name="Roxo I."/>
            <person name="Egas C."/>
            <person name="Da Costa M.S."/>
        </authorList>
    </citation>
    <scope>NUCLEOTIDE SEQUENCE [LARGE SCALE GENOMIC DNA]</scope>
    <source>
        <strain evidence="3 4">S20-91</strain>
    </source>
</reference>
<accession>A0A2S9H337</accession>
<dbReference type="InterPro" id="IPR000873">
    <property type="entry name" value="AMP-dep_synth/lig_dom"/>
</dbReference>
<dbReference type="Gene3D" id="3.40.50.12780">
    <property type="entry name" value="N-terminal domain of ligase-like"/>
    <property type="match status" value="1"/>
</dbReference>
<name>A0A2S9H337_9BURK</name>
<dbReference type="Proteomes" id="UP000237839">
    <property type="component" value="Unassembled WGS sequence"/>
</dbReference>
<dbReference type="PROSITE" id="PS00455">
    <property type="entry name" value="AMP_BINDING"/>
    <property type="match status" value="1"/>
</dbReference>
<dbReference type="InterPro" id="IPR045851">
    <property type="entry name" value="AMP-bd_C_sf"/>
</dbReference>
<keyword evidence="4" id="KW-1185">Reference proteome</keyword>
<evidence type="ECO:0000256" key="1">
    <source>
        <dbReference type="ARBA" id="ARBA00006432"/>
    </source>
</evidence>
<dbReference type="Pfam" id="PF00501">
    <property type="entry name" value="AMP-binding"/>
    <property type="match status" value="1"/>
</dbReference>
<dbReference type="Gene3D" id="3.30.300.30">
    <property type="match status" value="1"/>
</dbReference>
<sequence>MRFIDLLNNATWTAIYRGVKLDAPSARRLVEQAAQRLQNVQQAAQDALRLATGTVAGQQLTVFCAFTPLETLLCYCIASRLGLLAAVLSPRTLPRFLDDIGPGLVVRLVAPSGHKLPDAAASYGALLLDLSPEAAIEESFEALPPPAQECRLVFNTSGTTGKPKRVLCAESRLIGNAAMVAEYLGLQASDRTLCTFPVHFMYGLSTSLCTLLTGGHIEYCDFLHPGLLATKVAEHGITVLPVIGDWADGLSTRWQQLGYAPQRLLLLNASDRLTQQQARTLLPHATALWNNFGQTESGPRMFAINLSQIDDLDSVTYCGTIAPGFPAFDALELRIAPSDDADGCGVLSYRTPYAMLGYLNDDGSITPPPEWIASGDLFRRAANGAYLWAGRAAHTIKVNGQFVSLRALADDLLTYQTVTGVGYARGKVDELYLFVEAEQPVSDLGAQLRRVVSRTLGGKHSDIRIVPALPRTESGKIDFKQLNMTLAKELNMTLAKEFA</sequence>
<protein>
    <submittedName>
        <fullName evidence="3">AMP-binding enzyme</fullName>
    </submittedName>
</protein>
<evidence type="ECO:0000313" key="3">
    <source>
        <dbReference type="EMBL" id="PRC94388.1"/>
    </source>
</evidence>
<organism evidence="3 4">
    <name type="scientific">Solimicrobium silvestre</name>
    <dbReference type="NCBI Taxonomy" id="2099400"/>
    <lineage>
        <taxon>Bacteria</taxon>
        <taxon>Pseudomonadati</taxon>
        <taxon>Pseudomonadota</taxon>
        <taxon>Betaproteobacteria</taxon>
        <taxon>Burkholderiales</taxon>
        <taxon>Oxalobacteraceae</taxon>
        <taxon>Solimicrobium</taxon>
    </lineage>
</organism>
<feature type="domain" description="AMP-dependent synthetase/ligase" evidence="2">
    <location>
        <begin position="140"/>
        <end position="359"/>
    </location>
</feature>
<dbReference type="InterPro" id="IPR020845">
    <property type="entry name" value="AMP-binding_CS"/>
</dbReference>
<dbReference type="GO" id="GO:0031956">
    <property type="term" value="F:medium-chain fatty acid-CoA ligase activity"/>
    <property type="evidence" value="ECO:0007669"/>
    <property type="project" value="TreeGrafter"/>
</dbReference>
<evidence type="ECO:0000313" key="4">
    <source>
        <dbReference type="Proteomes" id="UP000237839"/>
    </source>
</evidence>
<proteinExistence type="inferred from homology"/>
<dbReference type="SUPFAM" id="SSF56801">
    <property type="entry name" value="Acetyl-CoA synthetase-like"/>
    <property type="match status" value="1"/>
</dbReference>
<comment type="similarity">
    <text evidence="1">Belongs to the ATP-dependent AMP-binding enzyme family.</text>
</comment>
<evidence type="ECO:0000259" key="2">
    <source>
        <dbReference type="Pfam" id="PF00501"/>
    </source>
</evidence>
<dbReference type="PANTHER" id="PTHR43201:SF8">
    <property type="entry name" value="ACYL-COA SYNTHETASE FAMILY MEMBER 3"/>
    <property type="match status" value="1"/>
</dbReference>
<comment type="caution">
    <text evidence="3">The sequence shown here is derived from an EMBL/GenBank/DDBJ whole genome shotgun (WGS) entry which is preliminary data.</text>
</comment>
<gene>
    <name evidence="3" type="ORF">S2091_1009</name>
</gene>
<dbReference type="AlphaFoldDB" id="A0A2S9H337"/>
<dbReference type="GO" id="GO:0006631">
    <property type="term" value="P:fatty acid metabolic process"/>
    <property type="evidence" value="ECO:0007669"/>
    <property type="project" value="TreeGrafter"/>
</dbReference>
<dbReference type="EMBL" id="PUGF01000003">
    <property type="protein sequence ID" value="PRC94388.1"/>
    <property type="molecule type" value="Genomic_DNA"/>
</dbReference>
<dbReference type="InterPro" id="IPR042099">
    <property type="entry name" value="ANL_N_sf"/>
</dbReference>
<dbReference type="RefSeq" id="WP_165794916.1">
    <property type="nucleotide sequence ID" value="NZ_PUGF01000003.1"/>
</dbReference>
<dbReference type="PANTHER" id="PTHR43201">
    <property type="entry name" value="ACYL-COA SYNTHETASE"/>
    <property type="match status" value="1"/>
</dbReference>